<name>A0A159Z934_9RHOB</name>
<keyword evidence="1" id="KW-0614">Plasmid</keyword>
<dbReference type="KEGG" id="daa:AKL17_1p0081"/>
<evidence type="ECO:0000313" key="1">
    <source>
        <dbReference type="EMBL" id="AMY72082.1"/>
    </source>
</evidence>
<dbReference type="EMBL" id="CP012662">
    <property type="protein sequence ID" value="AMY72082.1"/>
    <property type="molecule type" value="Genomic_DNA"/>
</dbReference>
<gene>
    <name evidence="1" type="ORF">AKL17_1p0081</name>
</gene>
<dbReference type="AlphaFoldDB" id="A0A159Z934"/>
<accession>A0A159Z934</accession>
<sequence>MPIGIDHNHILCLEWRNGFDLDMIIAKSSVSTLGVGLVQLDTVRDSTEQLTDIAVDREVKAGLEVVAFREGQEILKIWIIDRIAFGYLAPHSL</sequence>
<geneLocation type="plasmid" evidence="2">
    <name>cai42_Plasmida</name>
</geneLocation>
<dbReference type="Proteomes" id="UP000076128">
    <property type="component" value="Plasmid pcai42A"/>
</dbReference>
<keyword evidence="2" id="KW-1185">Reference proteome</keyword>
<evidence type="ECO:0000313" key="2">
    <source>
        <dbReference type="Proteomes" id="UP000076128"/>
    </source>
</evidence>
<organism evidence="1 2">
    <name type="scientific">Frigidibacter mobilis</name>
    <dbReference type="NCBI Taxonomy" id="1335048"/>
    <lineage>
        <taxon>Bacteria</taxon>
        <taxon>Pseudomonadati</taxon>
        <taxon>Pseudomonadota</taxon>
        <taxon>Alphaproteobacteria</taxon>
        <taxon>Rhodobacterales</taxon>
        <taxon>Paracoccaceae</taxon>
        <taxon>Frigidibacter</taxon>
    </lineage>
</organism>
<reference evidence="1 2" key="1">
    <citation type="submission" date="2015-09" db="EMBL/GenBank/DDBJ databases">
        <title>Complete genome sequence of Defluviimonas alba cai42t isolated from an oilfield in Xinjiang.</title>
        <authorList>
            <person name="Geng S."/>
            <person name="Pan X."/>
            <person name="Wu X."/>
        </authorList>
    </citation>
    <scope>NUCLEOTIDE SEQUENCE [LARGE SCALE GENOMIC DNA]</scope>
    <source>
        <strain evidence="2">cai42</strain>
        <plasmid evidence="2">cai42_Plasmida</plasmid>
    </source>
</reference>
<proteinExistence type="predicted"/>
<protein>
    <submittedName>
        <fullName evidence="1">Uncharacterized protein</fullName>
    </submittedName>
</protein>